<sequence>MKLSKKILLGSIANVLALGAGFIVSQQPISTPVAAATTSNNNTLKLIHGAYVYNKKGKRLTKYRGSWSKTHLCKGTNIKYTGTIQPIEKDSKQYYLLNDDNYNQSWLPYKKINGKYYYSIGHGGYINAANVNEINGQPLYIANATVTVKPKDNHGFSGGYTGSGKSRTLVKPGQKLRVDRITKIPDGNSISKVYRIAGTTDAFIYSGNIKTQPRQQLATYTMYTYVGLKQNSNAYSISSILKPEITNKNITLAKNEDLPVIRELYIWVPKDNKAELFYRLNYYTPEFTSDFHNAITNQLFYIKAADTNYLSGPQLTPANTPEEAQKDAKISTTADKQDLQKLIDQEKTITASANYKNETYVNTYKAQYDEALKQAKAVNSSTSASITEVKEAVWYLTTQQQALVNATKTSNGNVEDTMPVN</sequence>
<keyword evidence="1" id="KW-0732">Signal</keyword>
<evidence type="ECO:0000259" key="2">
    <source>
        <dbReference type="Pfam" id="PF03217"/>
    </source>
</evidence>
<dbReference type="RefSeq" id="WP_118906942.1">
    <property type="nucleotide sequence ID" value="NZ_QOCU01000003.1"/>
</dbReference>
<feature type="domain" description="S-layer protein C-terminal" evidence="2">
    <location>
        <begin position="38"/>
        <end position="102"/>
    </location>
</feature>
<evidence type="ECO:0000313" key="3">
    <source>
        <dbReference type="EMBL" id="RHW52434.1"/>
    </source>
</evidence>
<evidence type="ECO:0000256" key="1">
    <source>
        <dbReference type="SAM" id="SignalP"/>
    </source>
</evidence>
<feature type="domain" description="S-layer protein C-terminal" evidence="2">
    <location>
        <begin position="109"/>
        <end position="129"/>
    </location>
</feature>
<comment type="caution">
    <text evidence="3">The sequence shown here is derived from an EMBL/GenBank/DDBJ whole genome shotgun (WGS) entry which is preliminary data.</text>
</comment>
<proteinExistence type="predicted"/>
<feature type="chain" id="PRO_5046524057" description="S-layer protein C-terminal domain-containing protein" evidence="1">
    <location>
        <begin position="21"/>
        <end position="421"/>
    </location>
</feature>
<reference evidence="3 4" key="1">
    <citation type="submission" date="2018-07" db="EMBL/GenBank/DDBJ databases">
        <title>Genome sequences of six Lactobacillus spp. isolated from bumble bee guts.</title>
        <authorList>
            <person name="Motta E.V.S."/>
            <person name="Moran N.A."/>
        </authorList>
    </citation>
    <scope>NUCLEOTIDE SEQUENCE [LARGE SCALE GENOMIC DNA]</scope>
    <source>
        <strain evidence="3 4">BI-4G</strain>
    </source>
</reference>
<keyword evidence="4" id="KW-1185">Reference proteome</keyword>
<protein>
    <recommendedName>
        <fullName evidence="2">S-layer protein C-terminal domain-containing protein</fullName>
    </recommendedName>
</protein>
<gene>
    <name evidence="3" type="ORF">DS834_04205</name>
</gene>
<evidence type="ECO:0000313" key="4">
    <source>
        <dbReference type="Proteomes" id="UP000283380"/>
    </source>
</evidence>
<dbReference type="Gene3D" id="1.20.5.420">
    <property type="entry name" value="Immunoglobulin FC, subunit C"/>
    <property type="match status" value="1"/>
</dbReference>
<name>A0ABX9LV00_9LACO</name>
<dbReference type="EMBL" id="QOCU01000003">
    <property type="protein sequence ID" value="RHW52434.1"/>
    <property type="molecule type" value="Genomic_DNA"/>
</dbReference>
<feature type="signal peptide" evidence="1">
    <location>
        <begin position="1"/>
        <end position="20"/>
    </location>
</feature>
<organism evidence="3 4">
    <name type="scientific">Lactobacillus bombicola</name>
    <dbReference type="NCBI Taxonomy" id="1505723"/>
    <lineage>
        <taxon>Bacteria</taxon>
        <taxon>Bacillati</taxon>
        <taxon>Bacillota</taxon>
        <taxon>Bacilli</taxon>
        <taxon>Lactobacillales</taxon>
        <taxon>Lactobacillaceae</taxon>
        <taxon>Lactobacillus</taxon>
    </lineage>
</organism>
<dbReference type="Pfam" id="PF03217">
    <property type="entry name" value="SlpA"/>
    <property type="match status" value="2"/>
</dbReference>
<dbReference type="Proteomes" id="UP000283380">
    <property type="component" value="Unassembled WGS sequence"/>
</dbReference>
<dbReference type="InterPro" id="IPR024968">
    <property type="entry name" value="SlpA_C_lactobacillus"/>
</dbReference>
<accession>A0ABX9LV00</accession>